<dbReference type="InterPro" id="IPR001466">
    <property type="entry name" value="Beta-lactam-related"/>
</dbReference>
<feature type="signal peptide" evidence="2">
    <location>
        <begin position="1"/>
        <end position="22"/>
    </location>
</feature>
<dbReference type="InterPro" id="IPR050789">
    <property type="entry name" value="Diverse_Enzym_Activities"/>
</dbReference>
<evidence type="ECO:0000313" key="4">
    <source>
        <dbReference type="EMBL" id="AKQ64516.1"/>
    </source>
</evidence>
<keyword evidence="5" id="KW-1185">Reference proteome</keyword>
<dbReference type="EMBL" id="CP012109">
    <property type="protein sequence ID" value="AKQ64516.1"/>
    <property type="molecule type" value="Genomic_DNA"/>
</dbReference>
<feature type="compositionally biased region" description="Low complexity" evidence="1">
    <location>
        <begin position="36"/>
        <end position="47"/>
    </location>
</feature>
<dbReference type="PANTHER" id="PTHR43283">
    <property type="entry name" value="BETA-LACTAMASE-RELATED"/>
    <property type="match status" value="1"/>
</dbReference>
<protein>
    <submittedName>
        <fullName evidence="4">Beta-lactamase</fullName>
    </submittedName>
</protein>
<evidence type="ECO:0000259" key="3">
    <source>
        <dbReference type="Pfam" id="PF00144"/>
    </source>
</evidence>
<evidence type="ECO:0000313" key="5">
    <source>
        <dbReference type="Proteomes" id="UP000009026"/>
    </source>
</evidence>
<feature type="domain" description="Beta-lactamase-related" evidence="3">
    <location>
        <begin position="100"/>
        <end position="356"/>
    </location>
</feature>
<reference evidence="4 5" key="1">
    <citation type="journal article" date="2016" name="PLoS ONE">
        <title>Complete Genome Sequence and Comparative Genomics of a Novel Myxobacterium Myxococcus hansupus.</title>
        <authorList>
            <person name="Sharma G."/>
            <person name="Narwani T."/>
            <person name="Subramanian S."/>
        </authorList>
    </citation>
    <scope>NUCLEOTIDE SEQUENCE [LARGE SCALE GENOMIC DNA]</scope>
    <source>
        <strain evidence="5">mixupus</strain>
    </source>
</reference>
<evidence type="ECO:0000256" key="1">
    <source>
        <dbReference type="SAM" id="MobiDB-lite"/>
    </source>
</evidence>
<dbReference type="KEGG" id="mym:A176_001428"/>
<accession>A0A0H4WMB6</accession>
<organism evidence="4 5">
    <name type="scientific">Pseudomyxococcus hansupus</name>
    <dbReference type="NCBI Taxonomy" id="1297742"/>
    <lineage>
        <taxon>Bacteria</taxon>
        <taxon>Pseudomonadati</taxon>
        <taxon>Myxococcota</taxon>
        <taxon>Myxococcia</taxon>
        <taxon>Myxococcales</taxon>
        <taxon>Cystobacterineae</taxon>
        <taxon>Myxococcaceae</taxon>
        <taxon>Pseudomyxococcus</taxon>
    </lineage>
</organism>
<dbReference type="PATRIC" id="fig|1297742.4.peg.1446"/>
<dbReference type="PROSITE" id="PS51257">
    <property type="entry name" value="PROKAR_LIPOPROTEIN"/>
    <property type="match status" value="1"/>
</dbReference>
<dbReference type="PANTHER" id="PTHR43283:SF7">
    <property type="entry name" value="BETA-LACTAMASE-RELATED DOMAIN-CONTAINING PROTEIN"/>
    <property type="match status" value="1"/>
</dbReference>
<gene>
    <name evidence="4" type="ORF">A176_001428</name>
</gene>
<dbReference type="eggNOG" id="COG1680">
    <property type="taxonomic scope" value="Bacteria"/>
</dbReference>
<name>A0A0H4WMB6_9BACT</name>
<sequence length="384" mass="41128">MKPSLLLALAACVLCACSPDTSTDDMDSAPDSGVEAPDAGGDAQPDAGTEEPDAGAPESTALVFPQNDASWLRVDPASAGWDAAKLNAVIDFVGSRDTRAFVILQDGRILAERYWGFGLNLRRDIASAQKSVIAVLVGIAVQKQLLTLDEAVSEVLGTGWSNANAAAEARITVRHLLTMSSGLTPTLTRMAEPGAVWLYNNDAYHRLRHVLERRTGMGIQELSNAWLFQPLGAVNSAWYARTDLDSKGLPLWGLNMSAKDLARFGLLMQAQGRWNGTQVAPAAQLALATRPSQTLNPAYGHLFWLNGQDFALVPPGHARLEGALLPSAPPDLYAGLGKDDQKVYVVPSLGLVVTRLGPQAGERSAEALSDFDDTLWSMLMDARR</sequence>
<dbReference type="OrthoDB" id="9814204at2"/>
<dbReference type="AlphaFoldDB" id="A0A0H4WMB6"/>
<proteinExistence type="predicted"/>
<feature type="chain" id="PRO_5005211814" evidence="2">
    <location>
        <begin position="23"/>
        <end position="384"/>
    </location>
</feature>
<dbReference type="Pfam" id="PF00144">
    <property type="entry name" value="Beta-lactamase"/>
    <property type="match status" value="1"/>
</dbReference>
<dbReference type="Proteomes" id="UP000009026">
    <property type="component" value="Chromosome"/>
</dbReference>
<evidence type="ECO:0000256" key="2">
    <source>
        <dbReference type="SAM" id="SignalP"/>
    </source>
</evidence>
<dbReference type="RefSeq" id="WP_002634266.1">
    <property type="nucleotide sequence ID" value="NZ_CP012109.1"/>
</dbReference>
<dbReference type="Gene3D" id="3.40.710.10">
    <property type="entry name" value="DD-peptidase/beta-lactamase superfamily"/>
    <property type="match status" value="1"/>
</dbReference>
<dbReference type="InterPro" id="IPR012338">
    <property type="entry name" value="Beta-lactam/transpept-like"/>
</dbReference>
<keyword evidence="2" id="KW-0732">Signal</keyword>
<feature type="region of interest" description="Disordered" evidence="1">
    <location>
        <begin position="23"/>
        <end position="59"/>
    </location>
</feature>
<dbReference type="SUPFAM" id="SSF56601">
    <property type="entry name" value="beta-lactamase/transpeptidase-like"/>
    <property type="match status" value="1"/>
</dbReference>